<evidence type="ECO:0000256" key="4">
    <source>
        <dbReference type="SAM" id="Coils"/>
    </source>
</evidence>
<keyword evidence="1" id="KW-0145">Chemotaxis</keyword>
<dbReference type="Proteomes" id="UP000642144">
    <property type="component" value="Unassembled WGS sequence"/>
</dbReference>
<dbReference type="Gene3D" id="1.10.287.950">
    <property type="entry name" value="Methyl-accepting chemotaxis protein"/>
    <property type="match status" value="1"/>
</dbReference>
<dbReference type="EMBL" id="WWCT01000010">
    <property type="protein sequence ID" value="MYN27545.1"/>
    <property type="molecule type" value="Genomic_DNA"/>
</dbReference>
<dbReference type="PANTHER" id="PTHR43531:SF11">
    <property type="entry name" value="METHYL-ACCEPTING CHEMOTAXIS PROTEIN 3"/>
    <property type="match status" value="1"/>
</dbReference>
<dbReference type="SMART" id="SM00283">
    <property type="entry name" value="MA"/>
    <property type="match status" value="1"/>
</dbReference>
<dbReference type="InterPro" id="IPR024478">
    <property type="entry name" value="HlyB_4HB_MCP"/>
</dbReference>
<dbReference type="PRINTS" id="PR00260">
    <property type="entry name" value="CHEMTRNSDUCR"/>
</dbReference>
<dbReference type="PANTHER" id="PTHR43531">
    <property type="entry name" value="PROTEIN ICFG"/>
    <property type="match status" value="1"/>
</dbReference>
<dbReference type="PROSITE" id="PS50111">
    <property type="entry name" value="CHEMOTAXIS_TRANSDUC_2"/>
    <property type="match status" value="1"/>
</dbReference>
<comment type="caution">
    <text evidence="7">The sequence shown here is derived from an EMBL/GenBank/DDBJ whole genome shotgun (WGS) entry which is preliminary data.</text>
</comment>
<feature type="coiled-coil region" evidence="4">
    <location>
        <begin position="488"/>
        <end position="515"/>
    </location>
</feature>
<evidence type="ECO:0000256" key="3">
    <source>
        <dbReference type="PROSITE-ProRule" id="PRU00284"/>
    </source>
</evidence>
<dbReference type="SUPFAM" id="SSF58104">
    <property type="entry name" value="Methyl-accepting chemotaxis protein (MCP) signaling domain"/>
    <property type="match status" value="1"/>
</dbReference>
<evidence type="ECO:0000313" key="8">
    <source>
        <dbReference type="Proteomes" id="UP000642144"/>
    </source>
</evidence>
<dbReference type="RefSeq" id="WP_161055468.1">
    <property type="nucleotide sequence ID" value="NZ_WWCT01000010.1"/>
</dbReference>
<evidence type="ECO:0000256" key="2">
    <source>
        <dbReference type="ARBA" id="ARBA00029447"/>
    </source>
</evidence>
<dbReference type="Pfam" id="PF12729">
    <property type="entry name" value="4HB_MCP_1"/>
    <property type="match status" value="1"/>
</dbReference>
<dbReference type="InterPro" id="IPR004090">
    <property type="entry name" value="Chemotax_Me-accpt_rcpt"/>
</dbReference>
<keyword evidence="3" id="KW-0807">Transducer</keyword>
<keyword evidence="8" id="KW-1185">Reference proteome</keyword>
<proteinExistence type="inferred from homology"/>
<evidence type="ECO:0000256" key="1">
    <source>
        <dbReference type="ARBA" id="ARBA00022500"/>
    </source>
</evidence>
<gene>
    <name evidence="7" type="ORF">GTP69_14090</name>
</gene>
<comment type="similarity">
    <text evidence="2">Belongs to the methyl-accepting chemotaxis (MCP) protein family.</text>
</comment>
<reference evidence="7 8" key="1">
    <citation type="submission" date="2019-12" db="EMBL/GenBank/DDBJ databases">
        <title>Novel species isolated from a subtropical stream in China.</title>
        <authorList>
            <person name="Lu H."/>
        </authorList>
    </citation>
    <scope>NUCLEOTIDE SEQUENCE [LARGE SCALE GENOMIC DNA]</scope>
    <source>
        <strain evidence="7 8">CY42W</strain>
    </source>
</reference>
<accession>A0ABW9W1E7</accession>
<organism evidence="7 8">
    <name type="scientific">Duganella levis</name>
    <dbReference type="NCBI Taxonomy" id="2692169"/>
    <lineage>
        <taxon>Bacteria</taxon>
        <taxon>Pseudomonadati</taxon>
        <taxon>Pseudomonadota</taxon>
        <taxon>Betaproteobacteria</taxon>
        <taxon>Burkholderiales</taxon>
        <taxon>Oxalobacteraceae</taxon>
        <taxon>Telluria group</taxon>
        <taxon>Duganella</taxon>
    </lineage>
</organism>
<feature type="domain" description="Methyl-accepting transducer" evidence="6">
    <location>
        <begin position="284"/>
        <end position="499"/>
    </location>
</feature>
<feature type="region of interest" description="Disordered" evidence="5">
    <location>
        <begin position="522"/>
        <end position="560"/>
    </location>
</feature>
<evidence type="ECO:0000313" key="7">
    <source>
        <dbReference type="EMBL" id="MYN27545.1"/>
    </source>
</evidence>
<sequence length="560" mass="59495">MLAKLTVRTKILALIAVAVLALLLVVVIAFQGLKKEGEMLAEIGRNRMPSVQALMTINEGKTGIRSSNRAAEAGASYPENTAEIAQQIKRRAEIFAQIDQAWKIYDALPQAPEEATVWKTFVKAWETWKNKDAEFGTLLTQIQGADPARRKDLFIALHNNQLDNRNAFHELETNLDKLVELNVRYGEEAVKEADAASASAASRMTTASVVALALLVALGLVILRGIMKQLGGDPSYAADIVRQVADGDLSAEVLLKAGDTSSLLAAMKGMIDKLSSVVQEVNNGAEALASASEEVSATAQSLSQAASEQAAGTEETSASVEQMTASISQNTENAKVTDSIASKAALEAAEGGAAVKSTVAAMQQIAKKISIIDDIAYQTNLLALNAAIEAARAGEHGKGFAVVAAEVRKLAERSQVAAQEIEQVASSSVELAEKAGHLLDEMVPNIRRTSDLVQEITAASEEQSAGVGQINSAVTQLSQTTQQNASSSEQLAATAEEMSAQAEQLQQAMSFFKLAGGKRPVRAPVVKQKPRRAGRQPVGTGSSRRMPEMSDPDETNFVKF</sequence>
<keyword evidence="4" id="KW-0175">Coiled coil</keyword>
<dbReference type="InterPro" id="IPR004089">
    <property type="entry name" value="MCPsignal_dom"/>
</dbReference>
<dbReference type="InterPro" id="IPR051310">
    <property type="entry name" value="MCP_chemotaxis"/>
</dbReference>
<evidence type="ECO:0000256" key="5">
    <source>
        <dbReference type="SAM" id="MobiDB-lite"/>
    </source>
</evidence>
<evidence type="ECO:0000259" key="6">
    <source>
        <dbReference type="PROSITE" id="PS50111"/>
    </source>
</evidence>
<dbReference type="Pfam" id="PF00015">
    <property type="entry name" value="MCPsignal"/>
    <property type="match status" value="1"/>
</dbReference>
<protein>
    <submittedName>
        <fullName evidence="7">Methyl-accepting chemotaxis protein</fullName>
    </submittedName>
</protein>
<name>A0ABW9W1E7_9BURK</name>